<gene>
    <name evidence="2" type="ORF">CVIRNUC_004659</name>
</gene>
<accession>A0AAV1I236</accession>
<proteinExistence type="predicted"/>
<dbReference type="AlphaFoldDB" id="A0AAV1I236"/>
<name>A0AAV1I236_9CHLO</name>
<comment type="caution">
    <text evidence="2">The sequence shown here is derived from an EMBL/GenBank/DDBJ whole genome shotgun (WGS) entry which is preliminary data.</text>
</comment>
<evidence type="ECO:0000256" key="1">
    <source>
        <dbReference type="SAM" id="SignalP"/>
    </source>
</evidence>
<keyword evidence="3" id="KW-1185">Reference proteome</keyword>
<protein>
    <submittedName>
        <fullName evidence="2">Uncharacterized protein</fullName>
    </submittedName>
</protein>
<evidence type="ECO:0000313" key="3">
    <source>
        <dbReference type="Proteomes" id="UP001314263"/>
    </source>
</evidence>
<evidence type="ECO:0000313" key="2">
    <source>
        <dbReference type="EMBL" id="CAK0778869.1"/>
    </source>
</evidence>
<sequence length="146" mass="15929">MMAYFNLVLAWVFVTVTAGVTANETCHTWVLNKSSKDILVTTSYVNFSGHSAFIKRKIPAHGGKDSDEYAAPYGLCQSIGSQTGFYKVNVEVQEATAKNHNSFTVLPDTSVLALDNPTNGGVDFFKSVFGYLDQKSGPLLCTIYNN</sequence>
<feature type="chain" id="PRO_5043998882" evidence="1">
    <location>
        <begin position="23"/>
        <end position="146"/>
    </location>
</feature>
<keyword evidence="1" id="KW-0732">Signal</keyword>
<dbReference type="Proteomes" id="UP001314263">
    <property type="component" value="Unassembled WGS sequence"/>
</dbReference>
<feature type="signal peptide" evidence="1">
    <location>
        <begin position="1"/>
        <end position="22"/>
    </location>
</feature>
<organism evidence="2 3">
    <name type="scientific">Coccomyxa viridis</name>
    <dbReference type="NCBI Taxonomy" id="1274662"/>
    <lineage>
        <taxon>Eukaryota</taxon>
        <taxon>Viridiplantae</taxon>
        <taxon>Chlorophyta</taxon>
        <taxon>core chlorophytes</taxon>
        <taxon>Trebouxiophyceae</taxon>
        <taxon>Trebouxiophyceae incertae sedis</taxon>
        <taxon>Coccomyxaceae</taxon>
        <taxon>Coccomyxa</taxon>
    </lineage>
</organism>
<reference evidence="2 3" key="1">
    <citation type="submission" date="2023-10" db="EMBL/GenBank/DDBJ databases">
        <authorList>
            <person name="Maclean D."/>
            <person name="Macfadyen A."/>
        </authorList>
    </citation>
    <scope>NUCLEOTIDE SEQUENCE [LARGE SCALE GENOMIC DNA]</scope>
</reference>
<dbReference type="EMBL" id="CAUYUE010000005">
    <property type="protein sequence ID" value="CAK0778869.1"/>
    <property type="molecule type" value="Genomic_DNA"/>
</dbReference>